<gene>
    <name evidence="8" type="ORF">A9D12_01680</name>
</gene>
<protein>
    <recommendedName>
        <fullName evidence="10">DNA-binding response regulator</fullName>
    </recommendedName>
</protein>
<dbReference type="InterPro" id="IPR000792">
    <property type="entry name" value="Tscrpt_reg_LuxR_C"/>
</dbReference>
<dbReference type="PROSITE" id="PS50110">
    <property type="entry name" value="RESPONSE_REGULATORY"/>
    <property type="match status" value="1"/>
</dbReference>
<feature type="domain" description="Response regulatory" evidence="7">
    <location>
        <begin position="14"/>
        <end position="128"/>
    </location>
</feature>
<evidence type="ECO:0000259" key="6">
    <source>
        <dbReference type="PROSITE" id="PS50043"/>
    </source>
</evidence>
<dbReference type="PROSITE" id="PS50043">
    <property type="entry name" value="HTH_LUXR_2"/>
    <property type="match status" value="1"/>
</dbReference>
<accession>A0A192D289</accession>
<dbReference type="PRINTS" id="PR00038">
    <property type="entry name" value="HTHLUXR"/>
</dbReference>
<evidence type="ECO:0000256" key="1">
    <source>
        <dbReference type="ARBA" id="ARBA00022553"/>
    </source>
</evidence>
<dbReference type="Pfam" id="PF00072">
    <property type="entry name" value="Response_reg"/>
    <property type="match status" value="1"/>
</dbReference>
<dbReference type="SMART" id="SM00448">
    <property type="entry name" value="REC"/>
    <property type="match status" value="1"/>
</dbReference>
<dbReference type="OrthoDB" id="5292887at2"/>
<feature type="modified residue" description="4-aspartylphosphate" evidence="5">
    <location>
        <position position="64"/>
    </location>
</feature>
<dbReference type="CDD" id="cd06170">
    <property type="entry name" value="LuxR_C_like"/>
    <property type="match status" value="1"/>
</dbReference>
<reference evidence="8 9" key="1">
    <citation type="submission" date="2016-05" db="EMBL/GenBank/DDBJ databases">
        <title>Compelete Genome Sequence of Bacteriochlorophyll-Synthesizing Bacterium Porphyrobacter neustonensis DSM 9434.</title>
        <authorList>
            <person name="Shi X.-L."/>
            <person name="Wu Y.-H."/>
            <person name="Cheng H."/>
            <person name="Xu L."/>
            <person name="Zhang X.-Q."/>
            <person name="Wang C.-S."/>
            <person name="Xu X.-W."/>
        </authorList>
    </citation>
    <scope>NUCLEOTIDE SEQUENCE [LARGE SCALE GENOMIC DNA]</scope>
    <source>
        <strain evidence="8 9">DSM 9434</strain>
    </source>
</reference>
<dbReference type="Pfam" id="PF00196">
    <property type="entry name" value="GerE"/>
    <property type="match status" value="1"/>
</dbReference>
<dbReference type="GO" id="GO:0000160">
    <property type="term" value="P:phosphorelay signal transduction system"/>
    <property type="evidence" value="ECO:0007669"/>
    <property type="project" value="InterPro"/>
</dbReference>
<evidence type="ECO:0000256" key="3">
    <source>
        <dbReference type="ARBA" id="ARBA00023125"/>
    </source>
</evidence>
<organism evidence="8 9">
    <name type="scientific">Erythrobacter neustonensis</name>
    <dbReference type="NCBI Taxonomy" id="1112"/>
    <lineage>
        <taxon>Bacteria</taxon>
        <taxon>Pseudomonadati</taxon>
        <taxon>Pseudomonadota</taxon>
        <taxon>Alphaproteobacteria</taxon>
        <taxon>Sphingomonadales</taxon>
        <taxon>Erythrobacteraceae</taxon>
        <taxon>Erythrobacter/Porphyrobacter group</taxon>
        <taxon>Erythrobacter</taxon>
    </lineage>
</organism>
<dbReference type="InterPro" id="IPR039420">
    <property type="entry name" value="WalR-like"/>
</dbReference>
<dbReference type="Proteomes" id="UP000078263">
    <property type="component" value="Chromosome"/>
</dbReference>
<evidence type="ECO:0000313" key="9">
    <source>
        <dbReference type="Proteomes" id="UP000078263"/>
    </source>
</evidence>
<sequence length="222" mass="23664">MTDPEPCDLSAPARIAIIEDDPTVRQYFVKVLMEAGRYEIVGVAHDLASGRTLIGLAPDLFLMDIGLPDGSGYDLVPEIKAHTSAKALMVSAFGDRDTVVRALSAGADGYLLKDSTPEQVRDGVAITLDGGAPVSPAAAVYLIDLLRQTPPIGTQSGPPDSDGLTAREHDLLRAFAAGRSYKEAARDLGISPHTVGNHVKSIYRKLEVRSRSEALRAAGLYR</sequence>
<evidence type="ECO:0000256" key="4">
    <source>
        <dbReference type="ARBA" id="ARBA00023163"/>
    </source>
</evidence>
<dbReference type="InterPro" id="IPR058245">
    <property type="entry name" value="NreC/VraR/RcsB-like_REC"/>
</dbReference>
<dbReference type="SMART" id="SM00421">
    <property type="entry name" value="HTH_LUXR"/>
    <property type="match status" value="1"/>
</dbReference>
<evidence type="ECO:0000259" key="7">
    <source>
        <dbReference type="PROSITE" id="PS50110"/>
    </source>
</evidence>
<keyword evidence="9" id="KW-1185">Reference proteome</keyword>
<dbReference type="GO" id="GO:0006355">
    <property type="term" value="P:regulation of DNA-templated transcription"/>
    <property type="evidence" value="ECO:0007669"/>
    <property type="project" value="InterPro"/>
</dbReference>
<dbReference type="GO" id="GO:0003677">
    <property type="term" value="F:DNA binding"/>
    <property type="evidence" value="ECO:0007669"/>
    <property type="project" value="UniProtKB-KW"/>
</dbReference>
<proteinExistence type="predicted"/>
<evidence type="ECO:0000256" key="2">
    <source>
        <dbReference type="ARBA" id="ARBA00023015"/>
    </source>
</evidence>
<keyword evidence="2" id="KW-0805">Transcription regulation</keyword>
<dbReference type="Gene3D" id="3.40.50.2300">
    <property type="match status" value="1"/>
</dbReference>
<keyword evidence="3" id="KW-0238">DNA-binding</keyword>
<dbReference type="InterPro" id="IPR016032">
    <property type="entry name" value="Sig_transdc_resp-reg_C-effctor"/>
</dbReference>
<feature type="domain" description="HTH luxR-type" evidence="6">
    <location>
        <begin position="157"/>
        <end position="222"/>
    </location>
</feature>
<dbReference type="PANTHER" id="PTHR43214">
    <property type="entry name" value="TWO-COMPONENT RESPONSE REGULATOR"/>
    <property type="match status" value="1"/>
</dbReference>
<dbReference type="EMBL" id="CP016033">
    <property type="protein sequence ID" value="ANK11864.1"/>
    <property type="molecule type" value="Genomic_DNA"/>
</dbReference>
<keyword evidence="4" id="KW-0804">Transcription</keyword>
<dbReference type="InterPro" id="IPR001789">
    <property type="entry name" value="Sig_transdc_resp-reg_receiver"/>
</dbReference>
<evidence type="ECO:0000256" key="5">
    <source>
        <dbReference type="PROSITE-ProRule" id="PRU00169"/>
    </source>
</evidence>
<dbReference type="STRING" id="1112.A9D12_01680"/>
<dbReference type="KEGG" id="pns:A9D12_01680"/>
<dbReference type="InterPro" id="IPR011006">
    <property type="entry name" value="CheY-like_superfamily"/>
</dbReference>
<dbReference type="CDD" id="cd17535">
    <property type="entry name" value="REC_NarL-like"/>
    <property type="match status" value="1"/>
</dbReference>
<dbReference type="RefSeq" id="WP_068349167.1">
    <property type="nucleotide sequence ID" value="NZ_CP016033.1"/>
</dbReference>
<evidence type="ECO:0008006" key="10">
    <source>
        <dbReference type="Google" id="ProtNLM"/>
    </source>
</evidence>
<name>A0A192D289_9SPHN</name>
<dbReference type="SUPFAM" id="SSF46894">
    <property type="entry name" value="C-terminal effector domain of the bipartite response regulators"/>
    <property type="match status" value="1"/>
</dbReference>
<dbReference type="PANTHER" id="PTHR43214:SF41">
    <property type="entry name" value="NITRATE_NITRITE RESPONSE REGULATOR PROTEIN NARP"/>
    <property type="match status" value="1"/>
</dbReference>
<evidence type="ECO:0000313" key="8">
    <source>
        <dbReference type="EMBL" id="ANK11864.1"/>
    </source>
</evidence>
<dbReference type="AlphaFoldDB" id="A0A192D289"/>
<dbReference type="SUPFAM" id="SSF52172">
    <property type="entry name" value="CheY-like"/>
    <property type="match status" value="1"/>
</dbReference>
<keyword evidence="1 5" id="KW-0597">Phosphoprotein</keyword>